<dbReference type="Proteomes" id="UP000289886">
    <property type="component" value="Unassembled WGS sequence"/>
</dbReference>
<protein>
    <submittedName>
        <fullName evidence="1">Protein SZT2</fullName>
    </submittedName>
</protein>
<dbReference type="AlphaFoldDB" id="A0A444UIM7"/>
<comment type="caution">
    <text evidence="1">The sequence shown here is derived from an EMBL/GenBank/DDBJ whole genome shotgun (WGS) entry which is preliminary data.</text>
</comment>
<dbReference type="InterPro" id="IPR033228">
    <property type="entry name" value="SZT2"/>
</dbReference>
<dbReference type="PANTHER" id="PTHR14918">
    <property type="entry name" value="KICSTOR COMPLEX PROTEIN SZT2"/>
    <property type="match status" value="1"/>
</dbReference>
<dbReference type="PANTHER" id="PTHR14918:SF3">
    <property type="entry name" value="KICSTOR COMPLEX PROTEIN SZT2"/>
    <property type="match status" value="1"/>
</dbReference>
<name>A0A444UIM7_ACIRT</name>
<evidence type="ECO:0000313" key="2">
    <source>
        <dbReference type="Proteomes" id="UP000289886"/>
    </source>
</evidence>
<proteinExistence type="predicted"/>
<dbReference type="EMBL" id="SCEB01214498">
    <property type="protein sequence ID" value="RXM35004.1"/>
    <property type="molecule type" value="Genomic_DNA"/>
</dbReference>
<keyword evidence="2" id="KW-1185">Reference proteome</keyword>
<reference evidence="1 2" key="1">
    <citation type="submission" date="2019-01" db="EMBL/GenBank/DDBJ databases">
        <title>Draft Genome and Complete Hox-Cluster Characterization of the Sterlet Sturgeon (Acipenser ruthenus).</title>
        <authorList>
            <person name="Wei Q."/>
        </authorList>
    </citation>
    <scope>NUCLEOTIDE SEQUENCE [LARGE SCALE GENOMIC DNA]</scope>
    <source>
        <strain evidence="1">WHYD16114868_AA</strain>
        <tissue evidence="1">Blood</tissue>
    </source>
</reference>
<dbReference type="GO" id="GO:0005777">
    <property type="term" value="C:peroxisome"/>
    <property type="evidence" value="ECO:0007669"/>
    <property type="project" value="InterPro"/>
</dbReference>
<gene>
    <name evidence="1" type="ORF">EOD39_4370</name>
</gene>
<accession>A0A444UIM7</accession>
<evidence type="ECO:0000313" key="1">
    <source>
        <dbReference type="EMBL" id="RXM35004.1"/>
    </source>
</evidence>
<sequence length="415" mass="46819">MCPVRQVEKAGQVYLLMKKEYRIPGTSLNSGKDDDEVPQYLQLHQMVVRKIGEICRVVNQFIQPPGSPATEVVEFTLPQYSLPWLQAVAHYLRQNLLIFLHIPKYTESNMEHHFKHYFLHSSGLPDSDIYLYNKPGGHGTGGKASSHFVLMQSNDLVLWLSGNDHHCYILSAWTVSLMNSTYVQCFDKYVSFADSLLWSPTPPPSKDQSRLSSSGRGLPPLHFPPQLVLFDEALRDITVGIPIMTEQDSAGNMDTVARHGAQRLEIKAMERREMEKQLKIENLFVMLQQRSAQSNMPITSLRTFKKLPQIYREHTELGSKPPRECAERDGSREAELDLWVVGDNSSEFYSGGPQVMMTPGLFYTSPLFPLLASEVTSARNHILRKRAAGEGTLAKVLPWGAPGLGQTETEQVDLH</sequence>
<organism evidence="1 2">
    <name type="scientific">Acipenser ruthenus</name>
    <name type="common">Sterlet sturgeon</name>
    <dbReference type="NCBI Taxonomy" id="7906"/>
    <lineage>
        <taxon>Eukaryota</taxon>
        <taxon>Metazoa</taxon>
        <taxon>Chordata</taxon>
        <taxon>Craniata</taxon>
        <taxon>Vertebrata</taxon>
        <taxon>Euteleostomi</taxon>
        <taxon>Actinopterygii</taxon>
        <taxon>Chondrostei</taxon>
        <taxon>Acipenseriformes</taxon>
        <taxon>Acipenseridae</taxon>
        <taxon>Acipenser</taxon>
    </lineage>
</organism>